<name>A0A8S5QWA4_9CAUD</name>
<sequence>MDLSIRYGREVLFYCPKFVLWTICGCKFFRPRTKQSDKRFVPTVLLIFQK</sequence>
<proteinExistence type="predicted"/>
<organism evidence="1">
    <name type="scientific">Myoviridae sp. ctyWv1</name>
    <dbReference type="NCBI Taxonomy" id="2826718"/>
    <lineage>
        <taxon>Viruses</taxon>
        <taxon>Duplodnaviria</taxon>
        <taxon>Heunggongvirae</taxon>
        <taxon>Uroviricota</taxon>
        <taxon>Caudoviricetes</taxon>
    </lineage>
</organism>
<dbReference type="EMBL" id="BK015755">
    <property type="protein sequence ID" value="DAE23575.1"/>
    <property type="molecule type" value="Genomic_DNA"/>
</dbReference>
<protein>
    <submittedName>
        <fullName evidence="1">Uncharacterized protein</fullName>
    </submittedName>
</protein>
<accession>A0A8S5QWA4</accession>
<evidence type="ECO:0000313" key="1">
    <source>
        <dbReference type="EMBL" id="DAE23575.1"/>
    </source>
</evidence>
<reference evidence="1" key="1">
    <citation type="journal article" date="2021" name="Proc. Natl. Acad. Sci. U.S.A.">
        <title>A Catalog of Tens of Thousands of Viruses from Human Metagenomes Reveals Hidden Associations with Chronic Diseases.</title>
        <authorList>
            <person name="Tisza M.J."/>
            <person name="Buck C.B."/>
        </authorList>
    </citation>
    <scope>NUCLEOTIDE SEQUENCE</scope>
    <source>
        <strain evidence="1">CtyWv1</strain>
    </source>
</reference>